<evidence type="ECO:0000256" key="2">
    <source>
        <dbReference type="ARBA" id="ARBA00011359"/>
    </source>
</evidence>
<dbReference type="InterPro" id="IPR045324">
    <property type="entry name" value="Small_multidrug_res"/>
</dbReference>
<keyword evidence="5" id="KW-0997">Cell inner membrane</keyword>
<evidence type="ECO:0000256" key="4">
    <source>
        <dbReference type="ARBA" id="ARBA00022475"/>
    </source>
</evidence>
<feature type="transmembrane region" description="Helical" evidence="10">
    <location>
        <begin position="59"/>
        <end position="81"/>
    </location>
</feature>
<evidence type="ECO:0000313" key="12">
    <source>
        <dbReference type="Proteomes" id="UP001221189"/>
    </source>
</evidence>
<keyword evidence="6 9" id="KW-0812">Transmembrane</keyword>
<comment type="caution">
    <text evidence="11">The sequence shown here is derived from an EMBL/GenBank/DDBJ whole genome shotgun (WGS) entry which is preliminary data.</text>
</comment>
<dbReference type="EMBL" id="JAQQXT010000001">
    <property type="protein sequence ID" value="MDC8769946.1"/>
    <property type="molecule type" value="Genomic_DNA"/>
</dbReference>
<name>A0ABT5K7K0_9BURK</name>
<feature type="transmembrane region" description="Helical" evidence="10">
    <location>
        <begin position="88"/>
        <end position="105"/>
    </location>
</feature>
<keyword evidence="8 10" id="KW-0472">Membrane</keyword>
<dbReference type="RefSeq" id="WP_273598456.1">
    <property type="nucleotide sequence ID" value="NZ_JAQQXT010000001.1"/>
</dbReference>
<evidence type="ECO:0000256" key="10">
    <source>
        <dbReference type="SAM" id="Phobius"/>
    </source>
</evidence>
<evidence type="ECO:0000313" key="11">
    <source>
        <dbReference type="EMBL" id="MDC8769946.1"/>
    </source>
</evidence>
<evidence type="ECO:0000256" key="7">
    <source>
        <dbReference type="ARBA" id="ARBA00022989"/>
    </source>
</evidence>
<proteinExistence type="inferred from homology"/>
<protein>
    <recommendedName>
        <fullName evidence="3">Spermidine export protein MdtI</fullName>
    </recommendedName>
</protein>
<evidence type="ECO:0000256" key="9">
    <source>
        <dbReference type="RuleBase" id="RU003942"/>
    </source>
</evidence>
<sequence>MQTMPIIFIMGSACSDIAANMMLEKSNGFKNRAWGFGAIAMLWLAFLMLSQAIKSIDLAVAYAMWGSVGILGTAICGRLLFGHRLKPIAWLGIALVIAAVLILTLV</sequence>
<dbReference type="InterPro" id="IPR037185">
    <property type="entry name" value="EmrE-like"/>
</dbReference>
<keyword evidence="12" id="KW-1185">Reference proteome</keyword>
<keyword evidence="4" id="KW-1003">Cell membrane</keyword>
<keyword evidence="7 10" id="KW-1133">Transmembrane helix</keyword>
<evidence type="ECO:0000256" key="3">
    <source>
        <dbReference type="ARBA" id="ARBA00021114"/>
    </source>
</evidence>
<feature type="transmembrane region" description="Helical" evidence="10">
    <location>
        <begin position="35"/>
        <end position="53"/>
    </location>
</feature>
<dbReference type="SUPFAM" id="SSF103481">
    <property type="entry name" value="Multidrug resistance efflux transporter EmrE"/>
    <property type="match status" value="1"/>
</dbReference>
<comment type="subcellular location">
    <subcellularLocation>
        <location evidence="1">Cell inner membrane</location>
        <topology evidence="1">Multi-pass membrane protein</topology>
    </subcellularLocation>
    <subcellularLocation>
        <location evidence="9">Cell membrane</location>
        <topology evidence="9">Multi-pass membrane protein</topology>
    </subcellularLocation>
</comment>
<dbReference type="PANTHER" id="PTHR30561:SF6">
    <property type="entry name" value="SPERMIDINE EXPORT PROTEIN MDTI"/>
    <property type="match status" value="1"/>
</dbReference>
<dbReference type="Proteomes" id="UP001221189">
    <property type="component" value="Unassembled WGS sequence"/>
</dbReference>
<dbReference type="Pfam" id="PF00893">
    <property type="entry name" value="Multi_Drug_Res"/>
    <property type="match status" value="1"/>
</dbReference>
<evidence type="ECO:0000256" key="5">
    <source>
        <dbReference type="ARBA" id="ARBA00022519"/>
    </source>
</evidence>
<evidence type="ECO:0000256" key="1">
    <source>
        <dbReference type="ARBA" id="ARBA00004429"/>
    </source>
</evidence>
<evidence type="ECO:0000256" key="8">
    <source>
        <dbReference type="ARBA" id="ARBA00023136"/>
    </source>
</evidence>
<gene>
    <name evidence="11" type="ORF">PRZ03_00070</name>
</gene>
<reference evidence="11 12" key="1">
    <citation type="submission" date="2022-10" db="EMBL/GenBank/DDBJ databases">
        <title>Paucibacter sp. hw1 Genome sequencing.</title>
        <authorList>
            <person name="Park S."/>
        </authorList>
    </citation>
    <scope>NUCLEOTIDE SEQUENCE [LARGE SCALE GENOMIC DNA]</scope>
    <source>
        <strain evidence="12">hw1</strain>
    </source>
</reference>
<dbReference type="PANTHER" id="PTHR30561">
    <property type="entry name" value="SMR FAMILY PROTON-DEPENDENT DRUG EFFLUX TRANSPORTER SUGE"/>
    <property type="match status" value="1"/>
</dbReference>
<comment type="subunit">
    <text evidence="2">Forms a complex with MdtJ.</text>
</comment>
<dbReference type="InterPro" id="IPR000390">
    <property type="entry name" value="Small_drug/metabolite_transptr"/>
</dbReference>
<accession>A0ABT5K7K0</accession>
<comment type="similarity">
    <text evidence="9">Belongs to the drug/metabolite transporter (DMT) superfamily. Small multidrug resistance (SMR) (TC 2.A.7.1) family.</text>
</comment>
<dbReference type="Gene3D" id="1.10.3730.20">
    <property type="match status" value="1"/>
</dbReference>
<evidence type="ECO:0000256" key="6">
    <source>
        <dbReference type="ARBA" id="ARBA00022692"/>
    </source>
</evidence>
<organism evidence="11 12">
    <name type="scientific">Roseateles albus</name>
    <dbReference type="NCBI Taxonomy" id="2987525"/>
    <lineage>
        <taxon>Bacteria</taxon>
        <taxon>Pseudomonadati</taxon>
        <taxon>Pseudomonadota</taxon>
        <taxon>Betaproteobacteria</taxon>
        <taxon>Burkholderiales</taxon>
        <taxon>Sphaerotilaceae</taxon>
        <taxon>Roseateles</taxon>
    </lineage>
</organism>